<dbReference type="GeneID" id="20237790"/>
<keyword evidence="6 9" id="KW-0472">Membrane</keyword>
<name>V4CC56_LOTGI</name>
<keyword evidence="4 9" id="KW-1133">Transmembrane helix</keyword>
<dbReference type="RefSeq" id="XP_009049946.1">
    <property type="nucleotide sequence ID" value="XM_009051698.1"/>
</dbReference>
<dbReference type="Gene3D" id="1.20.1070.10">
    <property type="entry name" value="Rhodopsin 7-helix transmembrane proteins"/>
    <property type="match status" value="1"/>
</dbReference>
<dbReference type="KEGG" id="lgi:LOTGIDRAFT_158544"/>
<dbReference type="AlphaFoldDB" id="V4CC56"/>
<feature type="transmembrane region" description="Helical" evidence="9">
    <location>
        <begin position="126"/>
        <end position="145"/>
    </location>
</feature>
<keyword evidence="7" id="KW-0675">Receptor</keyword>
<feature type="domain" description="G-protein coupled receptors family 1 profile" evidence="10">
    <location>
        <begin position="29"/>
        <end position="283"/>
    </location>
</feature>
<dbReference type="CTD" id="20237790"/>
<evidence type="ECO:0000313" key="11">
    <source>
        <dbReference type="EMBL" id="ESO99459.1"/>
    </source>
</evidence>
<feature type="transmembrane region" description="Helical" evidence="9">
    <location>
        <begin position="223"/>
        <end position="245"/>
    </location>
</feature>
<feature type="transmembrane region" description="Helical" evidence="9">
    <location>
        <begin position="165"/>
        <end position="187"/>
    </location>
</feature>
<reference evidence="11 12" key="1">
    <citation type="journal article" date="2013" name="Nature">
        <title>Insights into bilaterian evolution from three spiralian genomes.</title>
        <authorList>
            <person name="Simakov O."/>
            <person name="Marletaz F."/>
            <person name="Cho S.J."/>
            <person name="Edsinger-Gonzales E."/>
            <person name="Havlak P."/>
            <person name="Hellsten U."/>
            <person name="Kuo D.H."/>
            <person name="Larsson T."/>
            <person name="Lv J."/>
            <person name="Arendt D."/>
            <person name="Savage R."/>
            <person name="Osoegawa K."/>
            <person name="de Jong P."/>
            <person name="Grimwood J."/>
            <person name="Chapman J.A."/>
            <person name="Shapiro H."/>
            <person name="Aerts A."/>
            <person name="Otillar R.P."/>
            <person name="Terry A.Y."/>
            <person name="Boore J.L."/>
            <person name="Grigoriev I.V."/>
            <person name="Lindberg D.R."/>
            <person name="Seaver E.C."/>
            <person name="Weisblat D.A."/>
            <person name="Putnam N.H."/>
            <person name="Rokhsar D.S."/>
        </authorList>
    </citation>
    <scope>NUCLEOTIDE SEQUENCE [LARGE SCALE GENOMIC DNA]</scope>
</reference>
<dbReference type="CDD" id="cd00637">
    <property type="entry name" value="7tm_classA_rhodopsin-like"/>
    <property type="match status" value="1"/>
</dbReference>
<feature type="transmembrane region" description="Helical" evidence="9">
    <location>
        <begin position="83"/>
        <end position="105"/>
    </location>
</feature>
<evidence type="ECO:0000256" key="3">
    <source>
        <dbReference type="ARBA" id="ARBA00022692"/>
    </source>
</evidence>
<sequence>MAANATVSFHAGDVQKYLNLFIGVLTVTLALFSWLLILKGRSMSKRQKVCFCALLLTDTLLGLQVVIIRLIPFDYNSDHIICFLRLYLGLVLNVLTCLSSVLMTAERFFVMYKPLTFNRHITWQRLAYCIVMFWIFAVCLIFGLFHKGFGGQAVCQFWTCGDINGYIVVSVLDLTCYIIVLCMYAYIVKVTRRHFRMIAATMIGDVVAENVHKLTKKGHRTNITVGIIIFAFGISYIPMNSYSFYYALAFTQEERINIESTNQTFTILLGLFLINSLVNPIVYIWRLKRCRQEIVNWLLCRLVTIDETTTTQLES</sequence>
<dbReference type="OrthoDB" id="5983689at2759"/>
<evidence type="ECO:0000256" key="4">
    <source>
        <dbReference type="ARBA" id="ARBA00022989"/>
    </source>
</evidence>
<evidence type="ECO:0000256" key="8">
    <source>
        <dbReference type="ARBA" id="ARBA00023224"/>
    </source>
</evidence>
<dbReference type="InterPro" id="IPR000276">
    <property type="entry name" value="GPCR_Rhodpsn"/>
</dbReference>
<evidence type="ECO:0000259" key="10">
    <source>
        <dbReference type="PROSITE" id="PS50262"/>
    </source>
</evidence>
<keyword evidence="2" id="KW-1003">Cell membrane</keyword>
<dbReference type="EMBL" id="KB201037">
    <property type="protein sequence ID" value="ESO99459.1"/>
    <property type="molecule type" value="Genomic_DNA"/>
</dbReference>
<evidence type="ECO:0000256" key="2">
    <source>
        <dbReference type="ARBA" id="ARBA00022475"/>
    </source>
</evidence>
<protein>
    <recommendedName>
        <fullName evidence="10">G-protein coupled receptors family 1 profile domain-containing protein</fullName>
    </recommendedName>
</protein>
<keyword evidence="12" id="KW-1185">Reference proteome</keyword>
<evidence type="ECO:0000313" key="12">
    <source>
        <dbReference type="Proteomes" id="UP000030746"/>
    </source>
</evidence>
<proteinExistence type="predicted"/>
<keyword evidence="8" id="KW-0807">Transducer</keyword>
<dbReference type="Proteomes" id="UP000030746">
    <property type="component" value="Unassembled WGS sequence"/>
</dbReference>
<accession>V4CC56</accession>
<dbReference type="Pfam" id="PF00001">
    <property type="entry name" value="7tm_1"/>
    <property type="match status" value="1"/>
</dbReference>
<dbReference type="SUPFAM" id="SSF81321">
    <property type="entry name" value="Family A G protein-coupled receptor-like"/>
    <property type="match status" value="1"/>
</dbReference>
<keyword evidence="5" id="KW-0297">G-protein coupled receptor</keyword>
<dbReference type="PROSITE" id="PS50262">
    <property type="entry name" value="G_PROTEIN_RECEP_F1_2"/>
    <property type="match status" value="1"/>
</dbReference>
<dbReference type="GO" id="GO:0005886">
    <property type="term" value="C:plasma membrane"/>
    <property type="evidence" value="ECO:0007669"/>
    <property type="project" value="UniProtKB-SubCell"/>
</dbReference>
<dbReference type="OMA" id="SDMEVEC"/>
<organism evidence="11 12">
    <name type="scientific">Lottia gigantea</name>
    <name type="common">Giant owl limpet</name>
    <dbReference type="NCBI Taxonomy" id="225164"/>
    <lineage>
        <taxon>Eukaryota</taxon>
        <taxon>Metazoa</taxon>
        <taxon>Spiralia</taxon>
        <taxon>Lophotrochozoa</taxon>
        <taxon>Mollusca</taxon>
        <taxon>Gastropoda</taxon>
        <taxon>Patellogastropoda</taxon>
        <taxon>Lottioidea</taxon>
        <taxon>Lottiidae</taxon>
        <taxon>Lottia</taxon>
    </lineage>
</organism>
<evidence type="ECO:0000256" key="9">
    <source>
        <dbReference type="SAM" id="Phobius"/>
    </source>
</evidence>
<evidence type="ECO:0000256" key="1">
    <source>
        <dbReference type="ARBA" id="ARBA00004651"/>
    </source>
</evidence>
<evidence type="ECO:0000256" key="5">
    <source>
        <dbReference type="ARBA" id="ARBA00023040"/>
    </source>
</evidence>
<dbReference type="PANTHER" id="PTHR24249">
    <property type="entry name" value="HISTAMINE RECEPTOR-RELATED G-PROTEIN COUPLED RECEPTOR"/>
    <property type="match status" value="1"/>
</dbReference>
<dbReference type="InterPro" id="IPR050569">
    <property type="entry name" value="TAAR"/>
</dbReference>
<gene>
    <name evidence="11" type="ORF">LOTGIDRAFT_158544</name>
</gene>
<comment type="subcellular location">
    <subcellularLocation>
        <location evidence="1">Cell membrane</location>
        <topology evidence="1">Multi-pass membrane protein</topology>
    </subcellularLocation>
</comment>
<feature type="transmembrane region" description="Helical" evidence="9">
    <location>
        <begin position="49"/>
        <end position="71"/>
    </location>
</feature>
<evidence type="ECO:0000256" key="7">
    <source>
        <dbReference type="ARBA" id="ARBA00023170"/>
    </source>
</evidence>
<dbReference type="InterPro" id="IPR017452">
    <property type="entry name" value="GPCR_Rhodpsn_7TM"/>
</dbReference>
<keyword evidence="3 9" id="KW-0812">Transmembrane</keyword>
<feature type="transmembrane region" description="Helical" evidence="9">
    <location>
        <begin position="265"/>
        <end position="285"/>
    </location>
</feature>
<dbReference type="HOGENOM" id="CLU_850685_0_0_1"/>
<feature type="transmembrane region" description="Helical" evidence="9">
    <location>
        <begin position="17"/>
        <end position="37"/>
    </location>
</feature>
<dbReference type="GO" id="GO:0004930">
    <property type="term" value="F:G protein-coupled receptor activity"/>
    <property type="evidence" value="ECO:0007669"/>
    <property type="project" value="UniProtKB-KW"/>
</dbReference>
<evidence type="ECO:0000256" key="6">
    <source>
        <dbReference type="ARBA" id="ARBA00023136"/>
    </source>
</evidence>